<keyword evidence="2" id="KW-0472">Membrane</keyword>
<evidence type="ECO:0000313" key="4">
    <source>
        <dbReference type="Proteomes" id="UP000632339"/>
    </source>
</evidence>
<dbReference type="EMBL" id="BMLI01000002">
    <property type="protein sequence ID" value="GGM99061.1"/>
    <property type="molecule type" value="Genomic_DNA"/>
</dbReference>
<feature type="region of interest" description="Disordered" evidence="1">
    <location>
        <begin position="124"/>
        <end position="292"/>
    </location>
</feature>
<dbReference type="Proteomes" id="UP000632339">
    <property type="component" value="Unassembled WGS sequence"/>
</dbReference>
<proteinExistence type="predicted"/>
<name>A0ABQ2I333_9BACT</name>
<evidence type="ECO:0000256" key="2">
    <source>
        <dbReference type="SAM" id="Phobius"/>
    </source>
</evidence>
<sequence length="566" mass="61292">MNRKGKHINKYLQAPLPDPEVPADDAWAEMNDMLGAAAGQAVPDPGQPAPNPGQLTQALKIIAQFKGFLIAASAVVTSVMIALILVRQEAPVGKAVQKQSALATAKDSVGESFVEENLMNGDSANAHSLAGDSKVQDISDAGNSSNENTNPHTPDHQSAKNNANHQQAADSRLTNTGRAENHRTNPRSASALARATPARDTYVPARRRATNVQPTPANSGSIENSRSTVNERITDHDNSQNPPVVPRNPGSENTPGSRNNLGNGRNAEGKINPGGRANSPDQNPVDPSTLPAARNASFSQENTPATAAKSISLSSLSPLPGHFSSAVKDFGPYIQKPAIPVAKPLPKARRPVLSSLHFGPEWNLTRGFASTDYLFAGADSVKHPWRIAIPGLFVSQSWNRHSVTLILNPLHSYFGKKEQVAQRVDTVRVTDSLFHTITHNTNFIKSFGLNFSLQYQYQALRWVSLVGGVSYARYSSALLRRETSYSTGTVVDESHLEVKGQESLKTYIRPQQWNLRAGVLLHLPQLLDNRVQVGWTVIVPVSSLSNSGFRSVRSPNMQLSLRFLVK</sequence>
<feature type="compositionally biased region" description="Polar residues" evidence="1">
    <location>
        <begin position="250"/>
        <end position="263"/>
    </location>
</feature>
<accession>A0ABQ2I333</accession>
<reference evidence="4" key="1">
    <citation type="journal article" date="2019" name="Int. J. Syst. Evol. Microbiol.">
        <title>The Global Catalogue of Microorganisms (GCM) 10K type strain sequencing project: providing services to taxonomists for standard genome sequencing and annotation.</title>
        <authorList>
            <consortium name="The Broad Institute Genomics Platform"/>
            <consortium name="The Broad Institute Genome Sequencing Center for Infectious Disease"/>
            <person name="Wu L."/>
            <person name="Ma J."/>
        </authorList>
    </citation>
    <scope>NUCLEOTIDE SEQUENCE [LARGE SCALE GENOMIC DNA]</scope>
    <source>
        <strain evidence="4">CGMCC 1.6375</strain>
    </source>
</reference>
<dbReference type="RefSeq" id="WP_019940227.1">
    <property type="nucleotide sequence ID" value="NZ_BMLI01000002.1"/>
</dbReference>
<evidence type="ECO:0008006" key="5">
    <source>
        <dbReference type="Google" id="ProtNLM"/>
    </source>
</evidence>
<keyword evidence="4" id="KW-1185">Reference proteome</keyword>
<feature type="compositionally biased region" description="Polar residues" evidence="1">
    <location>
        <begin position="210"/>
        <end position="231"/>
    </location>
</feature>
<evidence type="ECO:0000313" key="3">
    <source>
        <dbReference type="EMBL" id="GGM99061.1"/>
    </source>
</evidence>
<feature type="compositionally biased region" description="Polar residues" evidence="1">
    <location>
        <begin position="159"/>
        <end position="178"/>
    </location>
</feature>
<feature type="compositionally biased region" description="Polar residues" evidence="1">
    <location>
        <begin position="141"/>
        <end position="152"/>
    </location>
</feature>
<keyword evidence="2" id="KW-1133">Transmembrane helix</keyword>
<protein>
    <recommendedName>
        <fullName evidence="5">Outer membrane protein beta-barrel domain-containing protein</fullName>
    </recommendedName>
</protein>
<organism evidence="3 4">
    <name type="scientific">Dyadobacter beijingensis</name>
    <dbReference type="NCBI Taxonomy" id="365489"/>
    <lineage>
        <taxon>Bacteria</taxon>
        <taxon>Pseudomonadati</taxon>
        <taxon>Bacteroidota</taxon>
        <taxon>Cytophagia</taxon>
        <taxon>Cytophagales</taxon>
        <taxon>Spirosomataceae</taxon>
        <taxon>Dyadobacter</taxon>
    </lineage>
</organism>
<keyword evidence="2" id="KW-0812">Transmembrane</keyword>
<gene>
    <name evidence="3" type="ORF">GCM10010967_36310</name>
</gene>
<comment type="caution">
    <text evidence="3">The sequence shown here is derived from an EMBL/GenBank/DDBJ whole genome shotgun (WGS) entry which is preliminary data.</text>
</comment>
<evidence type="ECO:0000256" key="1">
    <source>
        <dbReference type="SAM" id="MobiDB-lite"/>
    </source>
</evidence>
<feature type="transmembrane region" description="Helical" evidence="2">
    <location>
        <begin position="67"/>
        <end position="86"/>
    </location>
</feature>